<evidence type="ECO:0000256" key="1">
    <source>
        <dbReference type="SAM" id="MobiDB-lite"/>
    </source>
</evidence>
<name>A0ABD2WU27_9HYME</name>
<reference evidence="3 4" key="1">
    <citation type="journal article" date="2024" name="bioRxiv">
        <title>A reference genome for Trichogramma kaykai: A tiny desert-dwelling parasitoid wasp with competing sex-ratio distorters.</title>
        <authorList>
            <person name="Culotta J."/>
            <person name="Lindsey A.R."/>
        </authorList>
    </citation>
    <scope>NUCLEOTIDE SEQUENCE [LARGE SCALE GENOMIC DNA]</scope>
    <source>
        <strain evidence="3 4">KSX58</strain>
    </source>
</reference>
<sequence length="209" mass="23707">MNHSYEKSCECKNNYDSTSIELLNYESGYYPSSSCRSRVSTGLRCVFNGLVILGLAYALWRVHVIDEILGAHEKLDSVTQLIRHEHGRARFARSLKASDLNGFEASDKKLPRGSLPSSKNEPAPVTTQKPALTKDTFEDMVDALFFQIRKMHNDTERSNFDNNMKAVFQAWFPVFEALLPSEISSELRDKRQAPPKSSEESSEEKKPRA</sequence>
<accession>A0ABD2WU27</accession>
<keyword evidence="2" id="KW-1133">Transmembrane helix</keyword>
<dbReference type="EMBL" id="JBJJXI010000070">
    <property type="protein sequence ID" value="KAL3396579.1"/>
    <property type="molecule type" value="Genomic_DNA"/>
</dbReference>
<keyword evidence="4" id="KW-1185">Reference proteome</keyword>
<feature type="compositionally biased region" description="Polar residues" evidence="1">
    <location>
        <begin position="115"/>
        <end position="130"/>
    </location>
</feature>
<organism evidence="3 4">
    <name type="scientific">Trichogramma kaykai</name>
    <dbReference type="NCBI Taxonomy" id="54128"/>
    <lineage>
        <taxon>Eukaryota</taxon>
        <taxon>Metazoa</taxon>
        <taxon>Ecdysozoa</taxon>
        <taxon>Arthropoda</taxon>
        <taxon>Hexapoda</taxon>
        <taxon>Insecta</taxon>
        <taxon>Pterygota</taxon>
        <taxon>Neoptera</taxon>
        <taxon>Endopterygota</taxon>
        <taxon>Hymenoptera</taxon>
        <taxon>Apocrita</taxon>
        <taxon>Proctotrupomorpha</taxon>
        <taxon>Chalcidoidea</taxon>
        <taxon>Trichogrammatidae</taxon>
        <taxon>Trichogramma</taxon>
    </lineage>
</organism>
<keyword evidence="2" id="KW-0472">Membrane</keyword>
<dbReference type="AlphaFoldDB" id="A0ABD2WU27"/>
<comment type="caution">
    <text evidence="3">The sequence shown here is derived from an EMBL/GenBank/DDBJ whole genome shotgun (WGS) entry which is preliminary data.</text>
</comment>
<feature type="transmembrane region" description="Helical" evidence="2">
    <location>
        <begin position="41"/>
        <end position="60"/>
    </location>
</feature>
<evidence type="ECO:0000313" key="4">
    <source>
        <dbReference type="Proteomes" id="UP001627154"/>
    </source>
</evidence>
<feature type="region of interest" description="Disordered" evidence="1">
    <location>
        <begin position="184"/>
        <end position="209"/>
    </location>
</feature>
<feature type="region of interest" description="Disordered" evidence="1">
    <location>
        <begin position="104"/>
        <end position="132"/>
    </location>
</feature>
<dbReference type="Proteomes" id="UP001627154">
    <property type="component" value="Unassembled WGS sequence"/>
</dbReference>
<proteinExistence type="predicted"/>
<evidence type="ECO:0000313" key="3">
    <source>
        <dbReference type="EMBL" id="KAL3396579.1"/>
    </source>
</evidence>
<keyword evidence="2" id="KW-0812">Transmembrane</keyword>
<protein>
    <submittedName>
        <fullName evidence="3">Uncharacterized protein</fullName>
    </submittedName>
</protein>
<feature type="compositionally biased region" description="Basic and acidic residues" evidence="1">
    <location>
        <begin position="185"/>
        <end position="209"/>
    </location>
</feature>
<gene>
    <name evidence="3" type="ORF">TKK_009464</name>
</gene>
<evidence type="ECO:0000256" key="2">
    <source>
        <dbReference type="SAM" id="Phobius"/>
    </source>
</evidence>